<sequence>MFGFRRFVDRGRGVVEPTTRLIRPGLTGFKQFLMRGNIVDLAVAVVIGTAFTAVVKALVDNVLTPLIAAIGGKPDFAGLQFTINNSVFRYGLFLNALFTFLIVAATVYFVVVLPIAKANELRRRGHPEPEAEPAISDEARLLTEIRDLLAGDTSRLPSQGTQAGAVVAAEHEQST</sequence>
<comment type="caution">
    <text evidence="12">The sequence shown here is derived from an EMBL/GenBank/DDBJ whole genome shotgun (WGS) entry which is preliminary data.</text>
</comment>
<dbReference type="Proteomes" id="UP000179627">
    <property type="component" value="Unassembled WGS sequence"/>
</dbReference>
<organism evidence="12 13">
    <name type="scientific">Parafrankia colletiae</name>
    <dbReference type="NCBI Taxonomy" id="573497"/>
    <lineage>
        <taxon>Bacteria</taxon>
        <taxon>Bacillati</taxon>
        <taxon>Actinomycetota</taxon>
        <taxon>Actinomycetes</taxon>
        <taxon>Frankiales</taxon>
        <taxon>Frankiaceae</taxon>
        <taxon>Parafrankia</taxon>
    </lineage>
</organism>
<keyword evidence="4 10" id="KW-1003">Cell membrane</keyword>
<dbReference type="InterPro" id="IPR019823">
    <property type="entry name" value="Mechanosensitive_channel_CS"/>
</dbReference>
<dbReference type="SUPFAM" id="SSF81330">
    <property type="entry name" value="Gated mechanosensitive channel"/>
    <property type="match status" value="1"/>
</dbReference>
<keyword evidence="5 10" id="KW-0812">Transmembrane</keyword>
<evidence type="ECO:0000313" key="12">
    <source>
        <dbReference type="EMBL" id="OHV29686.1"/>
    </source>
</evidence>
<evidence type="ECO:0000256" key="11">
    <source>
        <dbReference type="SAM" id="MobiDB-lite"/>
    </source>
</evidence>
<protein>
    <recommendedName>
        <fullName evidence="10">Large-conductance mechanosensitive channel</fullName>
    </recommendedName>
</protein>
<evidence type="ECO:0000313" key="13">
    <source>
        <dbReference type="Proteomes" id="UP000179627"/>
    </source>
</evidence>
<gene>
    <name evidence="10" type="primary">mscL</name>
    <name evidence="12" type="ORF">CC117_28840</name>
</gene>
<dbReference type="AlphaFoldDB" id="A0A1S1Q7W5"/>
<keyword evidence="13" id="KW-1185">Reference proteome</keyword>
<feature type="transmembrane region" description="Helical" evidence="10">
    <location>
        <begin position="92"/>
        <end position="116"/>
    </location>
</feature>
<comment type="similarity">
    <text evidence="2 10">Belongs to the MscL family.</text>
</comment>
<evidence type="ECO:0000256" key="6">
    <source>
        <dbReference type="ARBA" id="ARBA00022989"/>
    </source>
</evidence>
<dbReference type="GO" id="GO:0008381">
    <property type="term" value="F:mechanosensitive monoatomic ion channel activity"/>
    <property type="evidence" value="ECO:0007669"/>
    <property type="project" value="UniProtKB-UniRule"/>
</dbReference>
<dbReference type="PANTHER" id="PTHR30266">
    <property type="entry name" value="MECHANOSENSITIVE CHANNEL MSCL"/>
    <property type="match status" value="1"/>
</dbReference>
<evidence type="ECO:0000256" key="8">
    <source>
        <dbReference type="ARBA" id="ARBA00023136"/>
    </source>
</evidence>
<dbReference type="RefSeq" id="WP_071090329.1">
    <property type="nucleotide sequence ID" value="NZ_MBLM01000160.1"/>
</dbReference>
<evidence type="ECO:0000256" key="9">
    <source>
        <dbReference type="ARBA" id="ARBA00023303"/>
    </source>
</evidence>
<evidence type="ECO:0000256" key="4">
    <source>
        <dbReference type="ARBA" id="ARBA00022475"/>
    </source>
</evidence>
<evidence type="ECO:0000256" key="5">
    <source>
        <dbReference type="ARBA" id="ARBA00022692"/>
    </source>
</evidence>
<comment type="subcellular location">
    <subcellularLocation>
        <location evidence="1 10">Cell membrane</location>
        <topology evidence="1 10">Multi-pass membrane protein</topology>
    </subcellularLocation>
</comment>
<proteinExistence type="inferred from homology"/>
<evidence type="ECO:0000256" key="1">
    <source>
        <dbReference type="ARBA" id="ARBA00004651"/>
    </source>
</evidence>
<evidence type="ECO:0000256" key="10">
    <source>
        <dbReference type="HAMAP-Rule" id="MF_00115"/>
    </source>
</evidence>
<accession>A0A1S1Q7W5</accession>
<evidence type="ECO:0000256" key="2">
    <source>
        <dbReference type="ARBA" id="ARBA00007254"/>
    </source>
</evidence>
<keyword evidence="6 10" id="KW-1133">Transmembrane helix</keyword>
<keyword evidence="3 10" id="KW-0813">Transport</keyword>
<dbReference type="GO" id="GO:0005886">
    <property type="term" value="C:plasma membrane"/>
    <property type="evidence" value="ECO:0007669"/>
    <property type="project" value="UniProtKB-SubCell"/>
</dbReference>
<dbReference type="HAMAP" id="MF_00115">
    <property type="entry name" value="MscL"/>
    <property type="match status" value="1"/>
</dbReference>
<dbReference type="PRINTS" id="PR01264">
    <property type="entry name" value="MECHCHANNEL"/>
</dbReference>
<keyword evidence="8 10" id="KW-0472">Membrane</keyword>
<dbReference type="PROSITE" id="PS01327">
    <property type="entry name" value="MSCL"/>
    <property type="match status" value="1"/>
</dbReference>
<dbReference type="InterPro" id="IPR037673">
    <property type="entry name" value="MSC/AndL"/>
</dbReference>
<reference evidence="13" key="1">
    <citation type="submission" date="2016-07" db="EMBL/GenBank/DDBJ databases">
        <title>Sequence Frankia sp. strain CcI1.17.</title>
        <authorList>
            <person name="Ghodhbane-Gtari F."/>
            <person name="Swanson E."/>
            <person name="Gueddou A."/>
            <person name="Morris K."/>
            <person name="Hezbri K."/>
            <person name="Ktari A."/>
            <person name="Nouioui I."/>
            <person name="Abebe-Akele F."/>
            <person name="Simpson S."/>
            <person name="Thomas K."/>
            <person name="Gtari M."/>
            <person name="Tisa L.S."/>
            <person name="Hurst S."/>
        </authorList>
    </citation>
    <scope>NUCLEOTIDE SEQUENCE [LARGE SCALE GENOMIC DNA]</scope>
    <source>
        <strain evidence="13">Cc1.17</strain>
    </source>
</reference>
<feature type="region of interest" description="Disordered" evidence="11">
    <location>
        <begin position="153"/>
        <end position="175"/>
    </location>
</feature>
<keyword evidence="9 10" id="KW-0407">Ion channel</keyword>
<comment type="function">
    <text evidence="10">Channel that opens in response to stretch forces in the membrane lipid bilayer. May participate in the regulation of osmotic pressure changes within the cell.</text>
</comment>
<comment type="subunit">
    <text evidence="10">Homopentamer.</text>
</comment>
<dbReference type="NCBIfam" id="TIGR00220">
    <property type="entry name" value="mscL"/>
    <property type="match status" value="1"/>
</dbReference>
<feature type="transmembrane region" description="Helical" evidence="10">
    <location>
        <begin position="38"/>
        <end position="59"/>
    </location>
</feature>
<evidence type="ECO:0000256" key="7">
    <source>
        <dbReference type="ARBA" id="ARBA00023065"/>
    </source>
</evidence>
<dbReference type="PANTHER" id="PTHR30266:SF2">
    <property type="entry name" value="LARGE-CONDUCTANCE MECHANOSENSITIVE CHANNEL"/>
    <property type="match status" value="1"/>
</dbReference>
<dbReference type="Pfam" id="PF01741">
    <property type="entry name" value="MscL"/>
    <property type="match status" value="1"/>
</dbReference>
<dbReference type="InterPro" id="IPR001185">
    <property type="entry name" value="MS_channel"/>
</dbReference>
<dbReference type="EMBL" id="MBLM01000160">
    <property type="protein sequence ID" value="OHV29686.1"/>
    <property type="molecule type" value="Genomic_DNA"/>
</dbReference>
<evidence type="ECO:0000256" key="3">
    <source>
        <dbReference type="ARBA" id="ARBA00022448"/>
    </source>
</evidence>
<dbReference type="InterPro" id="IPR036019">
    <property type="entry name" value="MscL_channel"/>
</dbReference>
<name>A0A1S1Q7W5_9ACTN</name>
<keyword evidence="7 10" id="KW-0406">Ion transport</keyword>
<dbReference type="Gene3D" id="1.10.1200.120">
    <property type="entry name" value="Large-conductance mechanosensitive channel, MscL, domain 1"/>
    <property type="match status" value="1"/>
</dbReference>